<reference evidence="1" key="1">
    <citation type="journal article" date="2015" name="Antimicrob. Agents Chemother.">
        <title>Complete nucleotide sequence of a conjugative plasmid carrying bla(PER-1).</title>
        <authorList>
            <person name="Li R."/>
            <person name="Wong M.H."/>
            <person name="Zhou Y."/>
            <person name="Chan E.W."/>
            <person name="Chen S."/>
        </authorList>
    </citation>
    <scope>NUCLEOTIDE SEQUENCE</scope>
    <source>
        <strain evidence="1">V36</strain>
        <plasmid evidence="1">pVPH1</plasmid>
    </source>
</reference>
<dbReference type="AlphaFoldDB" id="A0A0C5GS74"/>
<keyword evidence="1" id="KW-0614">Plasmid</keyword>
<organism evidence="1">
    <name type="scientific">Vibrio parahaemolyticus</name>
    <dbReference type="NCBI Taxonomy" id="670"/>
    <lineage>
        <taxon>Bacteria</taxon>
        <taxon>Pseudomonadati</taxon>
        <taxon>Pseudomonadota</taxon>
        <taxon>Gammaproteobacteria</taxon>
        <taxon>Vibrionales</taxon>
        <taxon>Vibrionaceae</taxon>
        <taxon>Vibrio</taxon>
    </lineage>
</organism>
<proteinExistence type="predicted"/>
<name>A0A0C5GS74_VIBPH</name>
<accession>A0A0C5GS74</accession>
<evidence type="ECO:0000313" key="1">
    <source>
        <dbReference type="EMBL" id="AJP18282.1"/>
    </source>
</evidence>
<protein>
    <submittedName>
        <fullName evidence="1">Uncharacterized protein</fullName>
    </submittedName>
</protein>
<sequence>MTNQYHHDFYRNSTFPVVVYELCDESLTIKPVTIEEYGLATPDCTEESILYYAEGKRCRSSVEHFFLTRNDAEEALERLRMSLTTKPKLEELAYAQATAQYLSELGSADNWFMAYEYLIECVEKGEEPDLTAWQPFEHWEWKDIADRIDDEAQSILSLLKQVLKLAKEGIVYSAINDTLTMDMNQLCMQSMVELGACQEVSNEAE</sequence>
<dbReference type="EMBL" id="KP688397">
    <property type="protein sequence ID" value="AJP18282.1"/>
    <property type="molecule type" value="Genomic_DNA"/>
</dbReference>
<dbReference type="RefSeq" id="WP_014386750.1">
    <property type="nucleotide sequence ID" value="NZ_CP034301.1"/>
</dbReference>
<geneLocation type="plasmid" evidence="1">
    <name>pVPH1</name>
</geneLocation>
<gene>
    <name evidence="1" type="ORF">pVPH1_0110</name>
</gene>